<dbReference type="EMBL" id="LT552278">
    <property type="protein sequence ID" value="SAL98659.1"/>
    <property type="molecule type" value="Genomic_DNA"/>
</dbReference>
<evidence type="ECO:0000256" key="3">
    <source>
        <dbReference type="ARBA" id="ARBA00022448"/>
    </source>
</evidence>
<dbReference type="SUPFAM" id="SSF140111">
    <property type="entry name" value="Endosomal sorting complex assembly domain"/>
    <property type="match status" value="1"/>
</dbReference>
<evidence type="ECO:0000256" key="5">
    <source>
        <dbReference type="ARBA" id="ARBA00022927"/>
    </source>
</evidence>
<dbReference type="CDD" id="cd17039">
    <property type="entry name" value="Ubl_ubiquitin_like"/>
    <property type="match status" value="1"/>
</dbReference>
<comment type="subcellular location">
    <subcellularLocation>
        <location evidence="1">Endosome</location>
    </subcellularLocation>
</comment>
<accession>A0A168MJS2</accession>
<feature type="domain" description="VPS37 C-terminal" evidence="8">
    <location>
        <begin position="162"/>
        <end position="248"/>
    </location>
</feature>
<feature type="compositionally biased region" description="Low complexity" evidence="7">
    <location>
        <begin position="132"/>
        <end position="143"/>
    </location>
</feature>
<keyword evidence="3" id="KW-0813">Transport</keyword>
<evidence type="ECO:0000313" key="10">
    <source>
        <dbReference type="Proteomes" id="UP000078561"/>
    </source>
</evidence>
<keyword evidence="5" id="KW-0653">Protein transport</keyword>
<evidence type="ECO:0000256" key="6">
    <source>
        <dbReference type="SAM" id="Coils"/>
    </source>
</evidence>
<dbReference type="PANTHER" id="PTHR13678">
    <property type="entry name" value="VACUOLAR PROTEIN SORTING-ASSOCIATED PROTEIN 37"/>
    <property type="match status" value="1"/>
</dbReference>
<feature type="compositionally biased region" description="Low complexity" evidence="7">
    <location>
        <begin position="899"/>
        <end position="915"/>
    </location>
</feature>
<dbReference type="OrthoDB" id="10260857at2759"/>
<keyword evidence="10" id="KW-1185">Reference proteome</keyword>
<dbReference type="GO" id="GO:0006612">
    <property type="term" value="P:protein targeting to membrane"/>
    <property type="evidence" value="ECO:0007669"/>
    <property type="project" value="TreeGrafter"/>
</dbReference>
<feature type="compositionally biased region" description="Low complexity" evidence="7">
    <location>
        <begin position="649"/>
        <end position="671"/>
    </location>
</feature>
<feature type="region of interest" description="Disordered" evidence="7">
    <location>
        <begin position="643"/>
        <end position="709"/>
    </location>
</feature>
<organism evidence="9">
    <name type="scientific">Absidia glauca</name>
    <name type="common">Pin mould</name>
    <dbReference type="NCBI Taxonomy" id="4829"/>
    <lineage>
        <taxon>Eukaryota</taxon>
        <taxon>Fungi</taxon>
        <taxon>Fungi incertae sedis</taxon>
        <taxon>Mucoromycota</taxon>
        <taxon>Mucoromycotina</taxon>
        <taxon>Mucoromycetes</taxon>
        <taxon>Mucorales</taxon>
        <taxon>Cunninghamellaceae</taxon>
        <taxon>Absidia</taxon>
    </lineage>
</organism>
<proteinExistence type="inferred from homology"/>
<dbReference type="InterPro" id="IPR009851">
    <property type="entry name" value="Mod_r"/>
</dbReference>
<dbReference type="GO" id="GO:0000813">
    <property type="term" value="C:ESCRT I complex"/>
    <property type="evidence" value="ECO:0007669"/>
    <property type="project" value="TreeGrafter"/>
</dbReference>
<evidence type="ECO:0000256" key="1">
    <source>
        <dbReference type="ARBA" id="ARBA00004177"/>
    </source>
</evidence>
<feature type="domain" description="VPS37 C-terminal" evidence="8">
    <location>
        <begin position="249"/>
        <end position="286"/>
    </location>
</feature>
<feature type="region of interest" description="Disordered" evidence="7">
    <location>
        <begin position="109"/>
        <end position="149"/>
    </location>
</feature>
<dbReference type="Pfam" id="PF07200">
    <property type="entry name" value="Mod_r"/>
    <property type="match status" value="2"/>
</dbReference>
<evidence type="ECO:0000256" key="4">
    <source>
        <dbReference type="ARBA" id="ARBA00022753"/>
    </source>
</evidence>
<reference evidence="9" key="1">
    <citation type="submission" date="2016-04" db="EMBL/GenBank/DDBJ databases">
        <authorList>
            <person name="Evans L.H."/>
            <person name="Alamgir A."/>
            <person name="Owens N."/>
            <person name="Weber N.D."/>
            <person name="Virtaneva K."/>
            <person name="Barbian K."/>
            <person name="Babar A."/>
            <person name="Rosenke K."/>
        </authorList>
    </citation>
    <scope>NUCLEOTIDE SEQUENCE [LARGE SCALE GENOMIC DNA]</scope>
    <source>
        <strain evidence="9">CBS 101.48</strain>
    </source>
</reference>
<dbReference type="GO" id="GO:0006623">
    <property type="term" value="P:protein targeting to vacuole"/>
    <property type="evidence" value="ECO:0007669"/>
    <property type="project" value="TreeGrafter"/>
</dbReference>
<dbReference type="GO" id="GO:0043162">
    <property type="term" value="P:ubiquitin-dependent protein catabolic process via the multivesicular body sorting pathway"/>
    <property type="evidence" value="ECO:0007669"/>
    <property type="project" value="TreeGrafter"/>
</dbReference>
<evidence type="ECO:0000259" key="8">
    <source>
        <dbReference type="Pfam" id="PF07200"/>
    </source>
</evidence>
<dbReference type="Proteomes" id="UP000078561">
    <property type="component" value="Unassembled WGS sequence"/>
</dbReference>
<evidence type="ECO:0000256" key="2">
    <source>
        <dbReference type="ARBA" id="ARBA00007617"/>
    </source>
</evidence>
<dbReference type="InterPro" id="IPR037202">
    <property type="entry name" value="ESCRT_assembly_dom"/>
</dbReference>
<keyword evidence="6" id="KW-0175">Coiled coil</keyword>
<feature type="compositionally biased region" description="Polar residues" evidence="7">
    <location>
        <begin position="672"/>
        <end position="682"/>
    </location>
</feature>
<protein>
    <recommendedName>
        <fullName evidence="8">VPS37 C-terminal domain-containing protein</fullName>
    </recommendedName>
</protein>
<feature type="coiled-coil region" evidence="6">
    <location>
        <begin position="209"/>
        <end position="236"/>
    </location>
</feature>
<comment type="similarity">
    <text evidence="2">Belongs to the VPS37 family.</text>
</comment>
<evidence type="ECO:0000313" key="9">
    <source>
        <dbReference type="EMBL" id="SAL98659.1"/>
    </source>
</evidence>
<feature type="region of interest" description="Disordered" evidence="7">
    <location>
        <begin position="899"/>
        <end position="922"/>
    </location>
</feature>
<evidence type="ECO:0000256" key="7">
    <source>
        <dbReference type="SAM" id="MobiDB-lite"/>
    </source>
</evidence>
<feature type="region of interest" description="Disordered" evidence="7">
    <location>
        <begin position="1010"/>
        <end position="1033"/>
    </location>
</feature>
<dbReference type="CDD" id="cd11685">
    <property type="entry name" value="UEV_TSG101-like"/>
    <property type="match status" value="1"/>
</dbReference>
<feature type="compositionally biased region" description="Low complexity" evidence="7">
    <location>
        <begin position="1011"/>
        <end position="1033"/>
    </location>
</feature>
<gene>
    <name evidence="9" type="primary">ABSGL_04214.1 scaffold 5169</name>
</gene>
<dbReference type="InParanoid" id="A0A168MJS2"/>
<name>A0A168MJS2_ABSGL</name>
<dbReference type="OMA" id="RINDKDQ"/>
<dbReference type="STRING" id="4829.A0A168MJS2"/>
<keyword evidence="4" id="KW-0967">Endosome</keyword>
<sequence length="1495" mass="170640">MAHDLKQQQIASLFAHNASVMIVIDEQQYEVSCPLNDTNTGTENSGIQLLVNLPATFPEEAPVLTVSPTGMRHPWIESDVIVNDTLSCWSYQSNLGMLVHNVCEEFRQHPPGRRTVGPEESYGHRPPPPIPTSSLPNSSNPGSVAPIPNTQAMNTEYMAIMNKSPEEIEELLSNETAFDIFFNDLDRVKNLKTVQEELWNGNDNLAHKNLSQEDAVTKLRAEVQDLNTQYTSLKSMFMEKERQQQEAFNANDLSESVAQSFLEGSLDHDSFVKQFRELRKVYHLRAKSGKGITLDNDRAPTLSSLKTYLYTMTSIPIDQQILLSPSGTQIKDSSYAPTFSTDTFILFNRQHLERQSESSTRHDTNDIQQEPWLKALVDKHIPSMVDIDNTDQLNHHYTNMTALVDRYKHKQRNQQQWSSSEYTTFYQQWMKTVRRSVQEVANLSSQHGLLADTLTQELKMQAMALKGALSNLDNHIKTTYHSQNKFERIAKKELAKHTQSMALVDQDLAFMHNIKLHPQIQTQLHPPSEHQLLYLIDCFSVTPMASLKTQLQNDYDRLVKKTNRLTEKMNSIYEQSTQLSIQHTGSDAVIDKVTHTLADIQSYLSLINDVWRHLEQRWKERDVEVLDSSSGDEMMKNIIDWQDDSGDLTAGTHSSSDGSTTTMAEQQQQQQDDNTFCGTNDSGSREYKNGSDTDTEVDDNPMESTIKKSALKDTSDEKLAQRLFLYESLVRTSLATIVDEKRNGMVNFFRCLQTISFLEESIANLFLSLRHLGSDIKQLGQRTAQLETVSKGVIEGYGLMLIELWRRNQYHQIITTNADLLTGLFSAFASSEQRYRHKFQADICMIDGLDPLFLGKVEIKDNICIIPFIYKEFTNDEASCTTIPSLDIAVAPLALSSSSSSSPNDNNNSGNNNTSPLKVTPPLTCKKDVGGKYKRDPGFDFIDLMQSYYTGFQGFQGQSKDQMAVNVMVQRLSERLDRESRRLTHGLIKLGVVFEGLPTNKVKKDVATIYPSSTSSTSAPSSPSNLSTTSTTSIPNTVSTMQVQPSYNLPFVPSLSKKEWGSSSIYAQVQQQQEMKAKIETLEQKLKRDHEVFEKQRSVLLEEIKMKDNQLAERQKQWESQWSTKVEEIQQQLDMEQKAHETDISEWKARYQEALDTEQQKHHRRLAYFHERLTAKNAEYAELEQQLTQSEPTSPVKDRHSKIIVPENMAASLDRKMTMLMMEENEANEAITPTRWRRSASLDATATASPYPLKRPVIMAPVTRPHDLSLETALHRHPPTQSRHGNTNPDNSAALSFKDELYARELQDVTLRHQASVDNMISEYEENRMELLAQHAREKEVWKIEHDVELQEACTKLAQEHGAILNEINHSWQKKWDDLVAQTKRDQYMQKQQWDQQFDSAKAEWEARHADLKKQLSWSKGELHMILKEHETAFRLAKQLNLTIDHTVDVDDMKYTLLGLLETGIQNASRLDTQNYLVEKSSESAPFGFMNLSFF</sequence>
<dbReference type="PANTHER" id="PTHR13678:SF2">
    <property type="entry name" value="VACUOLAR PROTEIN SORTING-ASSOCIATED PROTEIN 37A"/>
    <property type="match status" value="1"/>
</dbReference>